<protein>
    <submittedName>
        <fullName evidence="2">DUF2946 domain-containing protein</fullName>
    </submittedName>
</protein>
<name>A0A845GRX6_9BURK</name>
<gene>
    <name evidence="2" type="ORF">GTP90_16340</name>
</gene>
<evidence type="ECO:0000313" key="3">
    <source>
        <dbReference type="Proteomes" id="UP000447355"/>
    </source>
</evidence>
<dbReference type="AlphaFoldDB" id="A0A845GRX6"/>
<dbReference type="Proteomes" id="UP000447355">
    <property type="component" value="Unassembled WGS sequence"/>
</dbReference>
<organism evidence="2 3">
    <name type="scientific">Duganella vulcania</name>
    <dbReference type="NCBI Taxonomy" id="2692166"/>
    <lineage>
        <taxon>Bacteria</taxon>
        <taxon>Pseudomonadati</taxon>
        <taxon>Pseudomonadota</taxon>
        <taxon>Betaproteobacteria</taxon>
        <taxon>Burkholderiales</taxon>
        <taxon>Oxalobacteraceae</taxon>
        <taxon>Telluria group</taxon>
        <taxon>Duganella</taxon>
    </lineage>
</organism>
<dbReference type="InterPro" id="IPR021333">
    <property type="entry name" value="DUF2946"/>
</dbReference>
<comment type="caution">
    <text evidence="2">The sequence shown here is derived from an EMBL/GenBank/DDBJ whole genome shotgun (WGS) entry which is preliminary data.</text>
</comment>
<evidence type="ECO:0000256" key="1">
    <source>
        <dbReference type="SAM" id="SignalP"/>
    </source>
</evidence>
<feature type="chain" id="PRO_5033060531" evidence="1">
    <location>
        <begin position="28"/>
        <end position="125"/>
    </location>
</feature>
<dbReference type="EMBL" id="WWCX01000026">
    <property type="protein sequence ID" value="MYM95437.1"/>
    <property type="molecule type" value="Genomic_DNA"/>
</dbReference>
<sequence>MLKMAKRHTLHIWIALLAILFSAIAPAVSSALAATDTVQVCTVDGYKIVKLDGADQGKTPASAKHAMEHCAFCTLHADAHPLPGAPSVPLALDAGRDTYPPLFYTAPRSLHTWSAANPRAPPFLA</sequence>
<proteinExistence type="predicted"/>
<feature type="signal peptide" evidence="1">
    <location>
        <begin position="1"/>
        <end position="27"/>
    </location>
</feature>
<keyword evidence="1" id="KW-0732">Signal</keyword>
<accession>A0A845GRX6</accession>
<dbReference type="Pfam" id="PF11162">
    <property type="entry name" value="DUF2946"/>
    <property type="match status" value="1"/>
</dbReference>
<reference evidence="2" key="1">
    <citation type="submission" date="2019-12" db="EMBL/GenBank/DDBJ databases">
        <title>Novel species isolated from a subtropical stream in China.</title>
        <authorList>
            <person name="Lu H."/>
        </authorList>
    </citation>
    <scope>NUCLEOTIDE SEQUENCE [LARGE SCALE GENOMIC DNA]</scope>
    <source>
        <strain evidence="2">FT81W</strain>
    </source>
</reference>
<evidence type="ECO:0000313" key="2">
    <source>
        <dbReference type="EMBL" id="MYM95437.1"/>
    </source>
</evidence>